<proteinExistence type="predicted"/>
<dbReference type="Proteomes" id="UP000631421">
    <property type="component" value="Unassembled WGS sequence"/>
</dbReference>
<dbReference type="AlphaFoldDB" id="A0A926UWB1"/>
<protein>
    <submittedName>
        <fullName evidence="1">Uncharacterized protein</fullName>
    </submittedName>
</protein>
<reference evidence="1 2" key="1">
    <citation type="journal article" date="2015" name="ISME J.">
        <title>Draft Genome Sequence of Streptomyces incarnatus NRRL8089, which Produces the Nucleoside Antibiotic Sinefungin.</title>
        <authorList>
            <person name="Oshima K."/>
            <person name="Hattori M."/>
            <person name="Shimizu H."/>
            <person name="Fukuda K."/>
            <person name="Nemoto M."/>
            <person name="Inagaki K."/>
            <person name="Tamura T."/>
        </authorList>
    </citation>
    <scope>NUCLEOTIDE SEQUENCE [LARGE SCALE GENOMIC DNA]</scope>
    <source>
        <strain evidence="1 2">FACHB-1277</strain>
    </source>
</reference>
<evidence type="ECO:0000313" key="2">
    <source>
        <dbReference type="Proteomes" id="UP000631421"/>
    </source>
</evidence>
<dbReference type="EMBL" id="JACJPY010000111">
    <property type="protein sequence ID" value="MBD2152499.1"/>
    <property type="molecule type" value="Genomic_DNA"/>
</dbReference>
<comment type="caution">
    <text evidence="1">The sequence shown here is derived from an EMBL/GenBank/DDBJ whole genome shotgun (WGS) entry which is preliminary data.</text>
</comment>
<accession>A0A926UWB1</accession>
<name>A0A926UWB1_9CYAN</name>
<organism evidence="1 2">
    <name type="scientific">Pseudanabaena cinerea FACHB-1277</name>
    <dbReference type="NCBI Taxonomy" id="2949581"/>
    <lineage>
        <taxon>Bacteria</taxon>
        <taxon>Bacillati</taxon>
        <taxon>Cyanobacteriota</taxon>
        <taxon>Cyanophyceae</taxon>
        <taxon>Pseudanabaenales</taxon>
        <taxon>Pseudanabaenaceae</taxon>
        <taxon>Pseudanabaena</taxon>
        <taxon>Pseudanabaena cinerea</taxon>
    </lineage>
</organism>
<gene>
    <name evidence="1" type="ORF">H6F44_20605</name>
</gene>
<sequence length="74" mass="8120">MNLPTTNTIAKKAVTVTDTAFCRASRVAVKSARITFRLPLSDRQALENLVAGSDKTLSDWIRDVIQQQKTSLSA</sequence>
<dbReference type="RefSeq" id="WP_190352967.1">
    <property type="nucleotide sequence ID" value="NZ_JACJPY010000111.1"/>
</dbReference>
<keyword evidence="2" id="KW-1185">Reference proteome</keyword>
<evidence type="ECO:0000313" key="1">
    <source>
        <dbReference type="EMBL" id="MBD2152499.1"/>
    </source>
</evidence>